<name>A0A8D2QC82_ZONAL</name>
<evidence type="ECO:0000313" key="2">
    <source>
        <dbReference type="Ensembl" id="ENSZALP00000005226.1"/>
    </source>
</evidence>
<dbReference type="GO" id="GO:0005829">
    <property type="term" value="C:cytosol"/>
    <property type="evidence" value="ECO:0007669"/>
    <property type="project" value="TreeGrafter"/>
</dbReference>
<accession>A0A8D2QC82</accession>
<dbReference type="PANTHER" id="PTHR45682">
    <property type="entry name" value="AGAP008228-PA"/>
    <property type="match status" value="1"/>
</dbReference>
<dbReference type="GO" id="GO:0033549">
    <property type="term" value="F:MAP kinase phosphatase activity"/>
    <property type="evidence" value="ECO:0007669"/>
    <property type="project" value="TreeGrafter"/>
</dbReference>
<dbReference type="EC" id="3.1.3.48" evidence="1"/>
<comment type="function">
    <text evidence="1">Dual specificity phosphatase able to dephosphorylate phosphotyrosine, phosphoserine and phosphothreonine residues, with a preference for phosphotyrosine as a substrate.</text>
</comment>
<evidence type="ECO:0000313" key="3">
    <source>
        <dbReference type="Proteomes" id="UP000694413"/>
    </source>
</evidence>
<dbReference type="AlphaFoldDB" id="A0A8D2QC82"/>
<dbReference type="GO" id="GO:0046329">
    <property type="term" value="P:negative regulation of JNK cascade"/>
    <property type="evidence" value="ECO:0007669"/>
    <property type="project" value="TreeGrafter"/>
</dbReference>
<dbReference type="GO" id="GO:0004722">
    <property type="term" value="F:protein serine/threonine phosphatase activity"/>
    <property type="evidence" value="ECO:0007669"/>
    <property type="project" value="UniProtKB-EC"/>
</dbReference>
<reference evidence="2" key="2">
    <citation type="submission" date="2025-09" db="UniProtKB">
        <authorList>
            <consortium name="Ensembl"/>
        </authorList>
    </citation>
    <scope>IDENTIFICATION</scope>
</reference>
<dbReference type="GO" id="GO:0070373">
    <property type="term" value="P:negative regulation of ERK1 and ERK2 cascade"/>
    <property type="evidence" value="ECO:0007669"/>
    <property type="project" value="TreeGrafter"/>
</dbReference>
<dbReference type="GO" id="GO:0004725">
    <property type="term" value="F:protein tyrosine phosphatase activity"/>
    <property type="evidence" value="ECO:0007669"/>
    <property type="project" value="UniProtKB-EC"/>
</dbReference>
<dbReference type="InterPro" id="IPR020405">
    <property type="entry name" value="Atypical_DUSP_subfamA"/>
</dbReference>
<keyword evidence="1" id="KW-0904">Protein phosphatase</keyword>
<comment type="catalytic activity">
    <reaction evidence="1">
        <text>O-phospho-L-threonyl-[protein] + H2O = L-threonyl-[protein] + phosphate</text>
        <dbReference type="Rhea" id="RHEA:47004"/>
        <dbReference type="Rhea" id="RHEA-COMP:11060"/>
        <dbReference type="Rhea" id="RHEA-COMP:11605"/>
        <dbReference type="ChEBI" id="CHEBI:15377"/>
        <dbReference type="ChEBI" id="CHEBI:30013"/>
        <dbReference type="ChEBI" id="CHEBI:43474"/>
        <dbReference type="ChEBI" id="CHEBI:61977"/>
        <dbReference type="EC" id="3.1.3.16"/>
    </reaction>
</comment>
<reference evidence="2" key="1">
    <citation type="submission" date="2025-08" db="UniProtKB">
        <authorList>
            <consortium name="Ensembl"/>
        </authorList>
    </citation>
    <scope>IDENTIFICATION</scope>
</reference>
<dbReference type="SUPFAM" id="SSF52799">
    <property type="entry name" value="(Phosphotyrosine protein) phosphatases II"/>
    <property type="match status" value="1"/>
</dbReference>
<keyword evidence="3" id="KW-1185">Reference proteome</keyword>
<protein>
    <recommendedName>
        <fullName evidence="1">Dual specificity protein phosphatase</fullName>
        <ecNumber evidence="1">3.1.3.16</ecNumber>
        <ecNumber evidence="1">3.1.3.48</ecNumber>
    </recommendedName>
</protein>
<dbReference type="EC" id="3.1.3.16" evidence="1"/>
<evidence type="ECO:0000256" key="1">
    <source>
        <dbReference type="RuleBase" id="RU366038"/>
    </source>
</evidence>
<sequence>MHVNTNAEFYEGSGIRYHGIKANDTQEFNLSRYFEEAADFIDKALSQKDVAAGWCCWLADSPGGAAGSFFLPGEPSLAPELCWGENPGNSYHWKRQATRMT</sequence>
<dbReference type="InterPro" id="IPR029021">
    <property type="entry name" value="Prot-tyrosine_phosphatase-like"/>
</dbReference>
<organism evidence="2 3">
    <name type="scientific">Zonotrichia albicollis</name>
    <name type="common">White-throated sparrow</name>
    <name type="synonym">Fringilla albicollis</name>
    <dbReference type="NCBI Taxonomy" id="44394"/>
    <lineage>
        <taxon>Eukaryota</taxon>
        <taxon>Metazoa</taxon>
        <taxon>Chordata</taxon>
        <taxon>Craniata</taxon>
        <taxon>Vertebrata</taxon>
        <taxon>Euteleostomi</taxon>
        <taxon>Archelosauria</taxon>
        <taxon>Archosauria</taxon>
        <taxon>Dinosauria</taxon>
        <taxon>Saurischia</taxon>
        <taxon>Theropoda</taxon>
        <taxon>Coelurosauria</taxon>
        <taxon>Aves</taxon>
        <taxon>Neognathae</taxon>
        <taxon>Neoaves</taxon>
        <taxon>Telluraves</taxon>
        <taxon>Australaves</taxon>
        <taxon>Passeriformes</taxon>
        <taxon>Passerellidae</taxon>
        <taxon>Zonotrichia</taxon>
    </lineage>
</organism>
<dbReference type="GO" id="GO:0050860">
    <property type="term" value="P:negative regulation of T cell receptor signaling pathway"/>
    <property type="evidence" value="ECO:0007669"/>
    <property type="project" value="TreeGrafter"/>
</dbReference>
<proteinExistence type="inferred from homology"/>
<comment type="catalytic activity">
    <reaction evidence="1">
        <text>O-phospho-L-seryl-[protein] + H2O = L-seryl-[protein] + phosphate</text>
        <dbReference type="Rhea" id="RHEA:20629"/>
        <dbReference type="Rhea" id="RHEA-COMP:9863"/>
        <dbReference type="Rhea" id="RHEA-COMP:11604"/>
        <dbReference type="ChEBI" id="CHEBI:15377"/>
        <dbReference type="ChEBI" id="CHEBI:29999"/>
        <dbReference type="ChEBI" id="CHEBI:43474"/>
        <dbReference type="ChEBI" id="CHEBI:83421"/>
        <dbReference type="EC" id="3.1.3.16"/>
    </reaction>
</comment>
<comment type="catalytic activity">
    <reaction evidence="1">
        <text>O-phospho-L-tyrosyl-[protein] + H2O = L-tyrosyl-[protein] + phosphate</text>
        <dbReference type="Rhea" id="RHEA:10684"/>
        <dbReference type="Rhea" id="RHEA-COMP:10136"/>
        <dbReference type="Rhea" id="RHEA-COMP:20101"/>
        <dbReference type="ChEBI" id="CHEBI:15377"/>
        <dbReference type="ChEBI" id="CHEBI:43474"/>
        <dbReference type="ChEBI" id="CHEBI:46858"/>
        <dbReference type="ChEBI" id="CHEBI:61978"/>
        <dbReference type="EC" id="3.1.3.48"/>
    </reaction>
</comment>
<dbReference type="GO" id="GO:0050868">
    <property type="term" value="P:negative regulation of T cell activation"/>
    <property type="evidence" value="ECO:0007669"/>
    <property type="project" value="TreeGrafter"/>
</dbReference>
<dbReference type="GO" id="GO:0008138">
    <property type="term" value="F:protein tyrosine/serine/threonine phosphatase activity"/>
    <property type="evidence" value="ECO:0007669"/>
    <property type="project" value="UniProtKB-UniRule"/>
</dbReference>
<dbReference type="Gene3D" id="3.90.190.10">
    <property type="entry name" value="Protein tyrosine phosphatase superfamily"/>
    <property type="match status" value="1"/>
</dbReference>
<dbReference type="Proteomes" id="UP000694413">
    <property type="component" value="Unassembled WGS sequence"/>
</dbReference>
<comment type="similarity">
    <text evidence="1">Belongs to the protein-tyrosine phosphatase family. Non-receptor class dual specificity subfamily.</text>
</comment>
<dbReference type="GO" id="GO:0045931">
    <property type="term" value="P:positive regulation of mitotic cell cycle"/>
    <property type="evidence" value="ECO:0007669"/>
    <property type="project" value="TreeGrafter"/>
</dbReference>
<dbReference type="PRINTS" id="PR01909">
    <property type="entry name" value="ADSPHPHTASEA"/>
</dbReference>
<dbReference type="PANTHER" id="PTHR45682:SF1">
    <property type="entry name" value="DUAL SPECIFICITY PROTEIN PHOSPHATASE 3"/>
    <property type="match status" value="1"/>
</dbReference>
<dbReference type="Ensembl" id="ENSZALT00000007782.1">
    <property type="protein sequence ID" value="ENSZALP00000005226.1"/>
    <property type="gene ID" value="ENSZALG00000004860.1"/>
</dbReference>
<keyword evidence="1" id="KW-0378">Hydrolase</keyword>